<dbReference type="InParanoid" id="B8LZC1"/>
<gene>
    <name evidence="2" type="ORF">TSTA_089100</name>
</gene>
<dbReference type="VEuPathDB" id="FungiDB:TSTA_089100"/>
<dbReference type="HOGENOM" id="CLU_089396_0_0_1"/>
<dbReference type="OrthoDB" id="5363415at2759"/>
<evidence type="ECO:0000313" key="3">
    <source>
        <dbReference type="Proteomes" id="UP000001745"/>
    </source>
</evidence>
<organism evidence="2 3">
    <name type="scientific">Talaromyces stipitatus (strain ATCC 10500 / CBS 375.48 / QM 6759 / NRRL 1006)</name>
    <name type="common">Penicillium stipitatum</name>
    <dbReference type="NCBI Taxonomy" id="441959"/>
    <lineage>
        <taxon>Eukaryota</taxon>
        <taxon>Fungi</taxon>
        <taxon>Dikarya</taxon>
        <taxon>Ascomycota</taxon>
        <taxon>Pezizomycotina</taxon>
        <taxon>Eurotiomycetes</taxon>
        <taxon>Eurotiomycetidae</taxon>
        <taxon>Eurotiales</taxon>
        <taxon>Trichocomaceae</taxon>
        <taxon>Talaromyces</taxon>
        <taxon>Talaromyces sect. Talaromyces</taxon>
    </lineage>
</organism>
<dbReference type="InterPro" id="IPR018858">
    <property type="entry name" value="DUF2458"/>
</dbReference>
<proteinExistence type="predicted"/>
<dbReference type="eggNOG" id="ENOG502SASY">
    <property type="taxonomic scope" value="Eukaryota"/>
</dbReference>
<dbReference type="Proteomes" id="UP000001745">
    <property type="component" value="Unassembled WGS sequence"/>
</dbReference>
<keyword evidence="3" id="KW-1185">Reference proteome</keyword>
<evidence type="ECO:0000313" key="2">
    <source>
        <dbReference type="EMBL" id="EED21674.1"/>
    </source>
</evidence>
<dbReference type="OMA" id="QWFDARE"/>
<protein>
    <submittedName>
        <fullName evidence="2">Uncharacterized protein</fullName>
    </submittedName>
</protein>
<dbReference type="RefSeq" id="XP_002478637.1">
    <property type="nucleotide sequence ID" value="XM_002478592.1"/>
</dbReference>
<dbReference type="Pfam" id="PF10454">
    <property type="entry name" value="DUF2458"/>
    <property type="match status" value="1"/>
</dbReference>
<feature type="compositionally biased region" description="Low complexity" evidence="1">
    <location>
        <begin position="38"/>
        <end position="53"/>
    </location>
</feature>
<dbReference type="GeneID" id="8104877"/>
<accession>B8LZC1</accession>
<dbReference type="EMBL" id="EQ962653">
    <property type="protein sequence ID" value="EED21674.1"/>
    <property type="molecule type" value="Genomic_DNA"/>
</dbReference>
<name>B8LZC1_TALSN</name>
<dbReference type="PhylomeDB" id="B8LZC1"/>
<sequence>MSSSNPDLSSVLRTLSAFANPASTPPPQQPQHHKRPTHTTSTSPQRPTPSLNPELPPPSAITTWPSALKHVMHLTSQNKDLSVRIQHLIKSQRDHERTWWKAREALIAKQASREEKKRRLEEVLFVFIPSFIQVLERKKEDNASELKAYDSKVYQASLDMSRSMETELRRLGVPFFCIDRSLVLEDYEGKGKGKERTEGESRSTTLDCNKTSKISSKELEALKKRVLDLLVDLCS</sequence>
<evidence type="ECO:0000256" key="1">
    <source>
        <dbReference type="SAM" id="MobiDB-lite"/>
    </source>
</evidence>
<dbReference type="AlphaFoldDB" id="B8LZC1"/>
<feature type="region of interest" description="Disordered" evidence="1">
    <location>
        <begin position="1"/>
        <end position="61"/>
    </location>
</feature>
<reference evidence="3" key="1">
    <citation type="journal article" date="2015" name="Genome Announc.">
        <title>Genome sequence of the AIDS-associated pathogen Penicillium marneffei (ATCC18224) and its near taxonomic relative Talaromyces stipitatus (ATCC10500).</title>
        <authorList>
            <person name="Nierman W.C."/>
            <person name="Fedorova-Abrams N.D."/>
            <person name="Andrianopoulos A."/>
        </authorList>
    </citation>
    <scope>NUCLEOTIDE SEQUENCE [LARGE SCALE GENOMIC DNA]</scope>
    <source>
        <strain evidence="3">ATCC 10500 / CBS 375.48 / QM 6759 / NRRL 1006</strain>
    </source>
</reference>
<feature type="compositionally biased region" description="Polar residues" evidence="1">
    <location>
        <begin position="1"/>
        <end position="13"/>
    </location>
</feature>